<keyword evidence="3" id="KW-1185">Reference proteome</keyword>
<gene>
    <name evidence="2" type="ORF">AVEN_79885_1</name>
</gene>
<dbReference type="Proteomes" id="UP000499080">
    <property type="component" value="Unassembled WGS sequence"/>
</dbReference>
<feature type="region of interest" description="Disordered" evidence="1">
    <location>
        <begin position="216"/>
        <end position="257"/>
    </location>
</feature>
<accession>A0A4Y2DSQ2</accession>
<proteinExistence type="predicted"/>
<evidence type="ECO:0000313" key="2">
    <source>
        <dbReference type="EMBL" id="GBM19169.1"/>
    </source>
</evidence>
<dbReference type="AlphaFoldDB" id="A0A4Y2DSQ2"/>
<dbReference type="OrthoDB" id="6420912at2759"/>
<name>A0A4Y2DSQ2_ARAVE</name>
<comment type="caution">
    <text evidence="2">The sequence shown here is derived from an EMBL/GenBank/DDBJ whole genome shotgun (WGS) entry which is preliminary data.</text>
</comment>
<reference evidence="2 3" key="1">
    <citation type="journal article" date="2019" name="Sci. Rep.">
        <title>Orb-weaving spider Araneus ventricosus genome elucidates the spidroin gene catalogue.</title>
        <authorList>
            <person name="Kono N."/>
            <person name="Nakamura H."/>
            <person name="Ohtoshi R."/>
            <person name="Moran D.A.P."/>
            <person name="Shinohara A."/>
            <person name="Yoshida Y."/>
            <person name="Fujiwara M."/>
            <person name="Mori M."/>
            <person name="Tomita M."/>
            <person name="Arakawa K."/>
        </authorList>
    </citation>
    <scope>NUCLEOTIDE SEQUENCE [LARGE SCALE GENOMIC DNA]</scope>
</reference>
<dbReference type="EMBL" id="BGPR01000418">
    <property type="protein sequence ID" value="GBM19169.1"/>
    <property type="molecule type" value="Genomic_DNA"/>
</dbReference>
<organism evidence="2 3">
    <name type="scientific">Araneus ventricosus</name>
    <name type="common">Orbweaver spider</name>
    <name type="synonym">Epeira ventricosa</name>
    <dbReference type="NCBI Taxonomy" id="182803"/>
    <lineage>
        <taxon>Eukaryota</taxon>
        <taxon>Metazoa</taxon>
        <taxon>Ecdysozoa</taxon>
        <taxon>Arthropoda</taxon>
        <taxon>Chelicerata</taxon>
        <taxon>Arachnida</taxon>
        <taxon>Araneae</taxon>
        <taxon>Araneomorphae</taxon>
        <taxon>Entelegynae</taxon>
        <taxon>Araneoidea</taxon>
        <taxon>Araneidae</taxon>
        <taxon>Araneus</taxon>
    </lineage>
</organism>
<evidence type="ECO:0000256" key="1">
    <source>
        <dbReference type="SAM" id="MobiDB-lite"/>
    </source>
</evidence>
<evidence type="ECO:0000313" key="3">
    <source>
        <dbReference type="Proteomes" id="UP000499080"/>
    </source>
</evidence>
<protein>
    <submittedName>
        <fullName evidence="2">Uncharacterized protein</fullName>
    </submittedName>
</protein>
<sequence length="257" mass="28157">MTSAAVLLFAANIKRDGTLFLMGTLLAGRKPYITKLPEVEYLGDRCGASNAARLTNDSAATHSSTISVVQSSSVPAVHSDINSAEAERIFSEVLQKKNDAWMLTSNVAIMNVLRTVVVEAFVPSVHQSIETGIEEIEEVRVYGAELLKDSFLNFGIGSEMGICQAPIWNYLPSTSRRSRDVFEGSASILSLLAVGSPKAPGRKPVHSTFFLHPEPESYPTIMPSNPKKSPRQAPKLIDHWSRPTIEISSRQESSRRM</sequence>